<dbReference type="InterPro" id="IPR013783">
    <property type="entry name" value="Ig-like_fold"/>
</dbReference>
<feature type="signal peptide" evidence="1">
    <location>
        <begin position="1"/>
        <end position="15"/>
    </location>
</feature>
<protein>
    <submittedName>
        <fullName evidence="3">Fibronectin type III domain-containing protein</fullName>
    </submittedName>
</protein>
<dbReference type="Gene3D" id="2.60.40.10">
    <property type="entry name" value="Immunoglobulins"/>
    <property type="match status" value="1"/>
</dbReference>
<dbReference type="PROSITE" id="PS51257">
    <property type="entry name" value="PROKAR_LIPOPROTEIN"/>
    <property type="match status" value="1"/>
</dbReference>
<comment type="caution">
    <text evidence="3">The sequence shown here is derived from an EMBL/GenBank/DDBJ whole genome shotgun (WGS) entry which is preliminary data.</text>
</comment>
<accession>A0A7Y4JYR4</accession>
<dbReference type="EMBL" id="JABFJW010000343">
    <property type="protein sequence ID" value="NOK13575.1"/>
    <property type="molecule type" value="Genomic_DNA"/>
</dbReference>
<evidence type="ECO:0000259" key="2">
    <source>
        <dbReference type="PROSITE" id="PS50853"/>
    </source>
</evidence>
<organism evidence="3 4">
    <name type="scientific">Corallococcus exercitus</name>
    <dbReference type="NCBI Taxonomy" id="2316736"/>
    <lineage>
        <taxon>Bacteria</taxon>
        <taxon>Pseudomonadati</taxon>
        <taxon>Myxococcota</taxon>
        <taxon>Myxococcia</taxon>
        <taxon>Myxococcales</taxon>
        <taxon>Cystobacterineae</taxon>
        <taxon>Myxococcaceae</taxon>
        <taxon>Corallococcus</taxon>
    </lineage>
</organism>
<sequence length="539" mass="58150">MFLRRLSLLLVPACAAWLGCGEAPPSEEVNPPEITMDPREGTAVISSDEFLPGCGEADGGTGPVDAGTSVLVTADTRFHSSAGVTVVPQDLSGRDVELLIPNGIDFERRTGTPVAGGLRFDDVPDGEYFLRSNRSYYLTRERHFDLGVNRIGRPDAVYVPVTESPVSAELFNLEPWQQYTSYTEPGTALEVVSADVDVYSSLGSLSEPAAGDTSFVDPEAAAYFSTAYGAPVLDASRGDRLYVNQLNSTVVGTLPSGGPLAYQSVVSSAHLPSFSFTPDGTTSLPLAATLAPVRQTPFSLEWRLSEFSRWRTDSNPTGTINLSSMSLLPAPFGYQHGWVGYQGELFNLWLPRGEDGVIASRFAYGNPYPSSWGVVGTISYSFRSATPVVVGSRTHYPSGNIFITDRMDHLIAGPIQPGISPPRELRIDGVDAYVPRVVGTNQPVISWRAPAMRAPRNYVVSVLQLISTYAATPTLRFYVPGDRTQVRLPPGLLLPGTNYYVRVTADDSPNYEPSRAPYVTAELLPAVSADTFSAVFTTP</sequence>
<dbReference type="PROSITE" id="PS50853">
    <property type="entry name" value="FN3"/>
    <property type="match status" value="1"/>
</dbReference>
<evidence type="ECO:0000313" key="4">
    <source>
        <dbReference type="Proteomes" id="UP000528460"/>
    </source>
</evidence>
<feature type="chain" id="PRO_5030922973" evidence="1">
    <location>
        <begin position="16"/>
        <end position="539"/>
    </location>
</feature>
<dbReference type="Proteomes" id="UP000528460">
    <property type="component" value="Unassembled WGS sequence"/>
</dbReference>
<feature type="domain" description="Fibronectin type-III" evidence="2">
    <location>
        <begin position="421"/>
        <end position="526"/>
    </location>
</feature>
<dbReference type="SUPFAM" id="SSF49265">
    <property type="entry name" value="Fibronectin type III"/>
    <property type="match status" value="1"/>
</dbReference>
<evidence type="ECO:0000313" key="3">
    <source>
        <dbReference type="EMBL" id="NOK13575.1"/>
    </source>
</evidence>
<dbReference type="InterPro" id="IPR003961">
    <property type="entry name" value="FN3_dom"/>
</dbReference>
<reference evidence="3 4" key="1">
    <citation type="submission" date="2020-05" db="EMBL/GenBank/DDBJ databases">
        <authorList>
            <person name="Whitworth D."/>
        </authorList>
    </citation>
    <scope>NUCLEOTIDE SEQUENCE [LARGE SCALE GENOMIC DNA]</scope>
    <source>
        <strain evidence="3 4">CA046A</strain>
    </source>
</reference>
<keyword evidence="1" id="KW-0732">Signal</keyword>
<gene>
    <name evidence="3" type="ORF">HNS30_31460</name>
</gene>
<proteinExistence type="predicted"/>
<dbReference type="RefSeq" id="WP_171420736.1">
    <property type="nucleotide sequence ID" value="NZ_JABFJW010000343.1"/>
</dbReference>
<evidence type="ECO:0000256" key="1">
    <source>
        <dbReference type="SAM" id="SignalP"/>
    </source>
</evidence>
<dbReference type="InterPro" id="IPR036116">
    <property type="entry name" value="FN3_sf"/>
</dbReference>
<name>A0A7Y4JYR4_9BACT</name>
<dbReference type="AlphaFoldDB" id="A0A7Y4JYR4"/>